<evidence type="ECO:0000313" key="3">
    <source>
        <dbReference type="EMBL" id="SHK67199.1"/>
    </source>
</evidence>
<evidence type="ECO:0000256" key="1">
    <source>
        <dbReference type="ARBA" id="ARBA00023027"/>
    </source>
</evidence>
<proteinExistence type="predicted"/>
<dbReference type="GO" id="GO:0005829">
    <property type="term" value="C:cytosol"/>
    <property type="evidence" value="ECO:0007669"/>
    <property type="project" value="TreeGrafter"/>
</dbReference>
<name>A0A1M6UDE1_9BACT</name>
<evidence type="ECO:0000313" key="4">
    <source>
        <dbReference type="Proteomes" id="UP000184275"/>
    </source>
</evidence>
<dbReference type="Pfam" id="PF00881">
    <property type="entry name" value="Nitroreductase"/>
    <property type="match status" value="1"/>
</dbReference>
<dbReference type="AlphaFoldDB" id="A0A1M6UDE1"/>
<reference evidence="4" key="1">
    <citation type="submission" date="2016-11" db="EMBL/GenBank/DDBJ databases">
        <authorList>
            <person name="Varghese N."/>
            <person name="Submissions S."/>
        </authorList>
    </citation>
    <scope>NUCLEOTIDE SEQUENCE [LARGE SCALE GENOMIC DNA]</scope>
    <source>
        <strain evidence="4">UWOS</strain>
    </source>
</reference>
<protein>
    <submittedName>
        <fullName evidence="3">Nitroreductase</fullName>
    </submittedName>
</protein>
<dbReference type="PANTHER" id="PTHR23026:SF125">
    <property type="entry name" value="OXYGEN-INSENSITIVE NAD(P)H NITROREDUCTASE"/>
    <property type="match status" value="1"/>
</dbReference>
<accession>A0A1M6UDE1</accession>
<dbReference type="Proteomes" id="UP000184275">
    <property type="component" value="Unassembled WGS sequence"/>
</dbReference>
<sequence length="196" mass="22196">MNVEEAICSRRSTRRYKALPVEQEKLEKIILAGRFAPSGGNNQTNHFLVIRNADVLRRLAELVESIFSKMEVTDGMYKSIRNSILNSRKGGYVFHYRAPVLIVVANQKDYGNNMADVSVAIENMMLEANELDLGSCWINQLRWLNEEPALLSYLQTLGLQENERVYGSVAIGYPLTESGFPLRQPLPRTGNEVTFI</sequence>
<organism evidence="3 4">
    <name type="scientific">Fibrobacter intestinalis</name>
    <dbReference type="NCBI Taxonomy" id="28122"/>
    <lineage>
        <taxon>Bacteria</taxon>
        <taxon>Pseudomonadati</taxon>
        <taxon>Fibrobacterota</taxon>
        <taxon>Fibrobacteria</taxon>
        <taxon>Fibrobacterales</taxon>
        <taxon>Fibrobacteraceae</taxon>
        <taxon>Fibrobacter</taxon>
    </lineage>
</organism>
<dbReference type="InterPro" id="IPR029479">
    <property type="entry name" value="Nitroreductase"/>
</dbReference>
<dbReference type="GO" id="GO:0046256">
    <property type="term" value="P:2,4,6-trinitrotoluene catabolic process"/>
    <property type="evidence" value="ECO:0007669"/>
    <property type="project" value="TreeGrafter"/>
</dbReference>
<keyword evidence="1" id="KW-0520">NAD</keyword>
<dbReference type="GO" id="GO:0046857">
    <property type="term" value="F:oxidoreductase activity, acting on other nitrogenous compounds as donors, with NAD or NADP as acceptor"/>
    <property type="evidence" value="ECO:0007669"/>
    <property type="project" value="TreeGrafter"/>
</dbReference>
<dbReference type="PANTHER" id="PTHR23026">
    <property type="entry name" value="NADPH NITROREDUCTASE"/>
    <property type="match status" value="1"/>
</dbReference>
<feature type="domain" description="Nitroreductase" evidence="2">
    <location>
        <begin position="9"/>
        <end position="173"/>
    </location>
</feature>
<dbReference type="InterPro" id="IPR050627">
    <property type="entry name" value="Nitroreductase/BluB"/>
</dbReference>
<dbReference type="InterPro" id="IPR000415">
    <property type="entry name" value="Nitroreductase-like"/>
</dbReference>
<keyword evidence="4" id="KW-1185">Reference proteome</keyword>
<dbReference type="Gene3D" id="3.40.109.10">
    <property type="entry name" value="NADH Oxidase"/>
    <property type="match status" value="1"/>
</dbReference>
<dbReference type="EMBL" id="FRAW01000013">
    <property type="protein sequence ID" value="SHK67199.1"/>
    <property type="molecule type" value="Genomic_DNA"/>
</dbReference>
<dbReference type="RefSeq" id="WP_073304166.1">
    <property type="nucleotide sequence ID" value="NZ_FRAW01000013.1"/>
</dbReference>
<evidence type="ECO:0000259" key="2">
    <source>
        <dbReference type="Pfam" id="PF00881"/>
    </source>
</evidence>
<gene>
    <name evidence="3" type="ORF">SAMN05720469_11361</name>
</gene>
<dbReference type="SUPFAM" id="SSF55469">
    <property type="entry name" value="FMN-dependent nitroreductase-like"/>
    <property type="match status" value="1"/>
</dbReference>